<dbReference type="PANTHER" id="PTHR10492:SF57">
    <property type="entry name" value="ATP-DEPENDENT DNA HELICASE"/>
    <property type="match status" value="1"/>
</dbReference>
<keyword evidence="7" id="KW-1185">Reference proteome</keyword>
<dbReference type="GO" id="GO:0006310">
    <property type="term" value="P:DNA recombination"/>
    <property type="evidence" value="ECO:0007669"/>
    <property type="project" value="UniProtKB-KW"/>
</dbReference>
<organism evidence="6 7">
    <name type="scientific">Ancylostoma ceylanicum</name>
    <dbReference type="NCBI Taxonomy" id="53326"/>
    <lineage>
        <taxon>Eukaryota</taxon>
        <taxon>Metazoa</taxon>
        <taxon>Ecdysozoa</taxon>
        <taxon>Nematoda</taxon>
        <taxon>Chromadorea</taxon>
        <taxon>Rhabditida</taxon>
        <taxon>Rhabditina</taxon>
        <taxon>Rhabditomorpha</taxon>
        <taxon>Strongyloidea</taxon>
        <taxon>Ancylostomatidae</taxon>
        <taxon>Ancylostomatinae</taxon>
        <taxon>Ancylostoma</taxon>
    </lineage>
</organism>
<feature type="domain" description="Helitron helicase-like" evidence="4">
    <location>
        <begin position="459"/>
        <end position="639"/>
    </location>
</feature>
<evidence type="ECO:0000256" key="2">
    <source>
        <dbReference type="SAM" id="MobiDB-lite"/>
    </source>
</evidence>
<dbReference type="Pfam" id="PF05970">
    <property type="entry name" value="PIF1"/>
    <property type="match status" value="1"/>
</dbReference>
<evidence type="ECO:0000256" key="1">
    <source>
        <dbReference type="RuleBase" id="RU363044"/>
    </source>
</evidence>
<dbReference type="GO" id="GO:0005524">
    <property type="term" value="F:ATP binding"/>
    <property type="evidence" value="ECO:0007669"/>
    <property type="project" value="UniProtKB-KW"/>
</dbReference>
<evidence type="ECO:0000259" key="4">
    <source>
        <dbReference type="Pfam" id="PF14214"/>
    </source>
</evidence>
<dbReference type="OrthoDB" id="5864836at2759"/>
<dbReference type="GO" id="GO:0000723">
    <property type="term" value="P:telomere maintenance"/>
    <property type="evidence" value="ECO:0007669"/>
    <property type="project" value="InterPro"/>
</dbReference>
<dbReference type="GO" id="GO:0043139">
    <property type="term" value="F:5'-3' DNA helicase activity"/>
    <property type="evidence" value="ECO:0007669"/>
    <property type="project" value="UniProtKB-EC"/>
</dbReference>
<feature type="domain" description="DNA helicase Pif1-like DEAD-box helicase" evidence="3">
    <location>
        <begin position="1100"/>
        <end position="1308"/>
    </location>
</feature>
<protein>
    <recommendedName>
        <fullName evidence="1">ATP-dependent DNA helicase</fullName>
        <ecNumber evidence="1">5.6.2.3</ecNumber>
    </recommendedName>
</protein>
<feature type="compositionally biased region" description="Basic and acidic residues" evidence="2">
    <location>
        <begin position="129"/>
        <end position="156"/>
    </location>
</feature>
<feature type="compositionally biased region" description="Basic and acidic residues" evidence="2">
    <location>
        <begin position="62"/>
        <end position="90"/>
    </location>
</feature>
<feature type="domain" description="DNA helicase Pif1-like 2B" evidence="5">
    <location>
        <begin position="1391"/>
        <end position="1436"/>
    </location>
</feature>
<feature type="compositionally biased region" description="Basic and acidic residues" evidence="2">
    <location>
        <begin position="14"/>
        <end position="37"/>
    </location>
</feature>
<name>A0A016T9Q5_9BILA</name>
<dbReference type="PANTHER" id="PTHR10492">
    <property type="match status" value="1"/>
</dbReference>
<comment type="similarity">
    <text evidence="1">Belongs to the helicase family.</text>
</comment>
<sequence>MEQSRRRVDRRRYFRELRAAETDEENEVRRATNAERMRARRAQQTQEQRDANAERMRRRRVIRTEEQRSASADRMRIRRSLENDEQGDRRRLQVAQRWRRRMGGMNEEERQSQREQHAVHVRELRISETDGARQDRTRRLRQRAAERNEERVRESRGSGYIVDGMPSCPPEEHYAGGMEVQCSECGALSFRGECAANSSKNGFNMCCNFGNVLIPRFHDFPATLKSLLEDQTTSIGRHFKENIRQYNSALAMASMGANIDVPRGHGPYCFRIHGQVYHAAGPLHPDAGQRPTYAQVYVLDSKQAAEERMGHVANVTCNEELMTRLGELITQSSPYARSFKMMEEVVKKEEEDARREGRSAEPVRMVFDMDSRKDPRRYNAPTVNEVAVVFVGEDESAPATRSFAVHPRGGGLQMIKDTDPHCDPLCYPLLFPTGEHGWHDAIRKRNALGGRSRVTQREYYSHILQERGTFNPLHYAGSLFQQYLVDSYVRMEQNRLQWHRVNQKKLRAENYKALQDYMVGDEAMDGPPGKRIILPSSYPGSRRAQMQDYQDAMSIVSKYGKPDLFVTFTCNPKWREIVENLKPNQTPSDRPDLVARVFRLKQEKLFEDLLKRHVLGEVTAWIAVYEWQKRGLPHVHMLITLAEQDKPRTAADIDKLVRAEIPDPVTQTRLYEIVTKTMLHRRCGATSPTAPCMRDGKCSKRFPMEFCEATEIPTDGYPKYRRPNNGRMVQTDGNTLDNAWVVPYNPFLTLKYNAHINVEICALIHAVKYLYKYVYKGVDKASLALLRSGITNTDGRVIDEIKLHLDLRYVCPPEAAHGIFGFSSKQKSDTVERLTVHLPDQQPVVFEAGHEEQALQGAAEKHTALTAWFELNRRSEDVAEGRAVRENTFIDSRRFLYTEIPEHFTLSKTADKVWKPRRQEGSRVIGRMFVVSPQDPERYALRILLLNTRGARSYEDLRTVRGENGQGVECTTFMEAAKRRGLMRDDQHIILTMQEAAHFQMPAELRSLLAALLCFNEVSDPVQLWERFKGCLSEDYRNRGASEEESEAAAYYDIEERIARVGKNIRHFLPPPTVPPPQINEVSFDPVECAHKGALLHATLNEQQERACNTILTSVTDPTRPRLFFIDGPGGSGKTYLYNALFNILIGQNNKVICTAWTGIAANLLPNGRTAASLFKLDIGNDLKTSSLRRQQKEARILAEVNVIIWDEASMIPKRALETVDELLRDIMQNEQPFGGKTMILGGDFRQVLPVVQRGARSDTVNSCIKSSVLWSSFTTLELRSNMRVTNRDNEWIDFLLRVGNGTENDEDGRVRLPSENMCAGNIVTAVYGEHIEARDTDILSTRAILAPRNRSVDKLNAEVLSRMNSEERIYKSIDEAATEDPSDAINFQPEFLHKLDPSGMPPHELRLRKGAIVMLLRNLDVSAGLCNGTRLVVEHFGSHTLGCRFACGTRKGRYVILPRIDNYSDRGLSFRLRRTQFPIRLAFSLSINKAQGQSFDQIGLCLQDEVFSHGQLYVALSRVRSKEGLHVHSSRSSLLNVVYEEVL</sequence>
<dbReference type="CDD" id="cd18809">
    <property type="entry name" value="SF1_C_RecD"/>
    <property type="match status" value="1"/>
</dbReference>
<dbReference type="GO" id="GO:0006281">
    <property type="term" value="P:DNA repair"/>
    <property type="evidence" value="ECO:0007669"/>
    <property type="project" value="UniProtKB-KW"/>
</dbReference>
<keyword evidence="1" id="KW-0347">Helicase</keyword>
<dbReference type="InterPro" id="IPR027417">
    <property type="entry name" value="P-loop_NTPase"/>
</dbReference>
<feature type="region of interest" description="Disordered" evidence="2">
    <location>
        <begin position="129"/>
        <end position="165"/>
    </location>
</feature>
<keyword evidence="1" id="KW-0378">Hydrolase</keyword>
<evidence type="ECO:0000259" key="3">
    <source>
        <dbReference type="Pfam" id="PF05970"/>
    </source>
</evidence>
<dbReference type="GO" id="GO:0016887">
    <property type="term" value="F:ATP hydrolysis activity"/>
    <property type="evidence" value="ECO:0007669"/>
    <property type="project" value="RHEA"/>
</dbReference>
<keyword evidence="1" id="KW-0234">DNA repair</keyword>
<dbReference type="Proteomes" id="UP000024635">
    <property type="component" value="Unassembled WGS sequence"/>
</dbReference>
<keyword evidence="1" id="KW-0547">Nucleotide-binding</keyword>
<dbReference type="EC" id="5.6.2.3" evidence="1"/>
<dbReference type="InterPro" id="IPR049163">
    <property type="entry name" value="Pif1-like_2B_dom"/>
</dbReference>
<comment type="caution">
    <text evidence="6">The sequence shown here is derived from an EMBL/GenBank/DDBJ whole genome shotgun (WGS) entry which is preliminary data.</text>
</comment>
<evidence type="ECO:0000313" key="7">
    <source>
        <dbReference type="Proteomes" id="UP000024635"/>
    </source>
</evidence>
<dbReference type="STRING" id="53326.A0A016T9Q5"/>
<reference evidence="7" key="1">
    <citation type="journal article" date="2015" name="Nat. Genet.">
        <title>The genome and transcriptome of the zoonotic hookworm Ancylostoma ceylanicum identify infection-specific gene families.</title>
        <authorList>
            <person name="Schwarz E.M."/>
            <person name="Hu Y."/>
            <person name="Antoshechkin I."/>
            <person name="Miller M.M."/>
            <person name="Sternberg P.W."/>
            <person name="Aroian R.V."/>
        </authorList>
    </citation>
    <scope>NUCLEOTIDE SEQUENCE</scope>
    <source>
        <strain evidence="7">HY135</strain>
    </source>
</reference>
<proteinExistence type="inferred from homology"/>
<keyword evidence="1" id="KW-0227">DNA damage</keyword>
<dbReference type="InterPro" id="IPR010285">
    <property type="entry name" value="DNA_helicase_pif1-like_DEAD"/>
</dbReference>
<dbReference type="SUPFAM" id="SSF52540">
    <property type="entry name" value="P-loop containing nucleoside triphosphate hydrolases"/>
    <property type="match status" value="2"/>
</dbReference>
<dbReference type="Gene3D" id="3.40.50.300">
    <property type="entry name" value="P-loop containing nucleotide triphosphate hydrolases"/>
    <property type="match status" value="1"/>
</dbReference>
<keyword evidence="1" id="KW-0067">ATP-binding</keyword>
<evidence type="ECO:0000313" key="6">
    <source>
        <dbReference type="EMBL" id="EYB99391.1"/>
    </source>
</evidence>
<dbReference type="Pfam" id="PF14214">
    <property type="entry name" value="Helitron_like_N"/>
    <property type="match status" value="1"/>
</dbReference>
<evidence type="ECO:0000259" key="5">
    <source>
        <dbReference type="Pfam" id="PF21530"/>
    </source>
</evidence>
<comment type="cofactor">
    <cofactor evidence="1">
        <name>Mg(2+)</name>
        <dbReference type="ChEBI" id="CHEBI:18420"/>
    </cofactor>
</comment>
<dbReference type="Pfam" id="PF21530">
    <property type="entry name" value="Pif1_2B_dom"/>
    <property type="match status" value="1"/>
</dbReference>
<dbReference type="InterPro" id="IPR025476">
    <property type="entry name" value="Helitron_helicase-like"/>
</dbReference>
<gene>
    <name evidence="6" type="primary">Acey_s0123.g1179</name>
    <name evidence="6" type="ORF">Y032_0123g1179</name>
</gene>
<accession>A0A016T9Q5</accession>
<feature type="region of interest" description="Disordered" evidence="2">
    <location>
        <begin position="1"/>
        <end position="90"/>
    </location>
</feature>
<comment type="catalytic activity">
    <reaction evidence="1">
        <text>ATP + H2O = ADP + phosphate + H(+)</text>
        <dbReference type="Rhea" id="RHEA:13065"/>
        <dbReference type="ChEBI" id="CHEBI:15377"/>
        <dbReference type="ChEBI" id="CHEBI:15378"/>
        <dbReference type="ChEBI" id="CHEBI:30616"/>
        <dbReference type="ChEBI" id="CHEBI:43474"/>
        <dbReference type="ChEBI" id="CHEBI:456216"/>
        <dbReference type="EC" id="5.6.2.3"/>
    </reaction>
</comment>
<dbReference type="EMBL" id="JARK01001459">
    <property type="protein sequence ID" value="EYB99391.1"/>
    <property type="molecule type" value="Genomic_DNA"/>
</dbReference>
<keyword evidence="1" id="KW-0233">DNA recombination</keyword>